<dbReference type="SUPFAM" id="SSF52540">
    <property type="entry name" value="P-loop containing nucleoside triphosphate hydrolases"/>
    <property type="match status" value="1"/>
</dbReference>
<dbReference type="InParanoid" id="A0A0D0AUV2"/>
<sequence>MFLQVLAGAQRVHTLLPSSVVDPLTLSNIFEHFRILIIGRANAGKTTILQRVCKTREDPDIYDNAGKKIDSAVLMASREHGVHDIENEIVFRSNPGFIFHDSRGFEAGGHSGFDKVNNFIARRSQEKRLSDRIHVIW</sequence>
<reference evidence="1 2" key="1">
    <citation type="submission" date="2014-04" db="EMBL/GenBank/DDBJ databases">
        <authorList>
            <consortium name="DOE Joint Genome Institute"/>
            <person name="Kuo A."/>
            <person name="Ruytinx J."/>
            <person name="Rineau F."/>
            <person name="Colpaert J."/>
            <person name="Kohler A."/>
            <person name="Nagy L.G."/>
            <person name="Floudas D."/>
            <person name="Copeland A."/>
            <person name="Barry K.W."/>
            <person name="Cichocki N."/>
            <person name="Veneault-Fourrey C."/>
            <person name="LaButti K."/>
            <person name="Lindquist E.A."/>
            <person name="Lipzen A."/>
            <person name="Lundell T."/>
            <person name="Morin E."/>
            <person name="Murat C."/>
            <person name="Sun H."/>
            <person name="Tunlid A."/>
            <person name="Henrissat B."/>
            <person name="Grigoriev I.V."/>
            <person name="Hibbett D.S."/>
            <person name="Martin F."/>
            <person name="Nordberg H.P."/>
            <person name="Cantor M.N."/>
            <person name="Hua S.X."/>
        </authorList>
    </citation>
    <scope>NUCLEOTIDE SEQUENCE [LARGE SCALE GENOMIC DNA]</scope>
    <source>
        <strain evidence="1 2">UH-Slu-Lm8-n1</strain>
    </source>
</reference>
<keyword evidence="2" id="KW-1185">Reference proteome</keyword>
<name>A0A0D0AUV2_9AGAM</name>
<dbReference type="AlphaFoldDB" id="A0A0D0AUV2"/>
<protein>
    <recommendedName>
        <fullName evidence="3">G domain-containing protein</fullName>
    </recommendedName>
</protein>
<dbReference type="HOGENOM" id="CLU_023805_5_2_1"/>
<evidence type="ECO:0008006" key="3">
    <source>
        <dbReference type="Google" id="ProtNLM"/>
    </source>
</evidence>
<reference evidence="2" key="2">
    <citation type="submission" date="2015-01" db="EMBL/GenBank/DDBJ databases">
        <title>Evolutionary Origins and Diversification of the Mycorrhizal Mutualists.</title>
        <authorList>
            <consortium name="DOE Joint Genome Institute"/>
            <consortium name="Mycorrhizal Genomics Consortium"/>
            <person name="Kohler A."/>
            <person name="Kuo A."/>
            <person name="Nagy L.G."/>
            <person name="Floudas D."/>
            <person name="Copeland A."/>
            <person name="Barry K.W."/>
            <person name="Cichocki N."/>
            <person name="Veneault-Fourrey C."/>
            <person name="LaButti K."/>
            <person name="Lindquist E.A."/>
            <person name="Lipzen A."/>
            <person name="Lundell T."/>
            <person name="Morin E."/>
            <person name="Murat C."/>
            <person name="Riley R."/>
            <person name="Ohm R."/>
            <person name="Sun H."/>
            <person name="Tunlid A."/>
            <person name="Henrissat B."/>
            <person name="Grigoriev I.V."/>
            <person name="Hibbett D.S."/>
            <person name="Martin F."/>
        </authorList>
    </citation>
    <scope>NUCLEOTIDE SEQUENCE [LARGE SCALE GENOMIC DNA]</scope>
    <source>
        <strain evidence="2">UH-Slu-Lm8-n1</strain>
    </source>
</reference>
<accession>A0A0D0AUV2</accession>
<organism evidence="1 2">
    <name type="scientific">Suillus luteus UH-Slu-Lm8-n1</name>
    <dbReference type="NCBI Taxonomy" id="930992"/>
    <lineage>
        <taxon>Eukaryota</taxon>
        <taxon>Fungi</taxon>
        <taxon>Dikarya</taxon>
        <taxon>Basidiomycota</taxon>
        <taxon>Agaricomycotina</taxon>
        <taxon>Agaricomycetes</taxon>
        <taxon>Agaricomycetidae</taxon>
        <taxon>Boletales</taxon>
        <taxon>Suillineae</taxon>
        <taxon>Suillaceae</taxon>
        <taxon>Suillus</taxon>
    </lineage>
</organism>
<proteinExistence type="predicted"/>
<dbReference type="Gene3D" id="3.40.50.300">
    <property type="entry name" value="P-loop containing nucleotide triphosphate hydrolases"/>
    <property type="match status" value="1"/>
</dbReference>
<dbReference type="OrthoDB" id="3172613at2759"/>
<dbReference type="Proteomes" id="UP000054485">
    <property type="component" value="Unassembled WGS sequence"/>
</dbReference>
<dbReference type="EMBL" id="KN835409">
    <property type="protein sequence ID" value="KIK38147.1"/>
    <property type="molecule type" value="Genomic_DNA"/>
</dbReference>
<dbReference type="STRING" id="930992.A0A0D0AUV2"/>
<evidence type="ECO:0000313" key="1">
    <source>
        <dbReference type="EMBL" id="KIK38147.1"/>
    </source>
</evidence>
<gene>
    <name evidence="1" type="ORF">CY34DRAFT_407847</name>
</gene>
<evidence type="ECO:0000313" key="2">
    <source>
        <dbReference type="Proteomes" id="UP000054485"/>
    </source>
</evidence>
<dbReference type="InterPro" id="IPR027417">
    <property type="entry name" value="P-loop_NTPase"/>
</dbReference>